<name>A0A8S1W9R5_PAROT</name>
<dbReference type="EMBL" id="CAJJDP010000082">
    <property type="protein sequence ID" value="CAD8184619.1"/>
    <property type="molecule type" value="Genomic_DNA"/>
</dbReference>
<organism evidence="1 2">
    <name type="scientific">Paramecium octaurelia</name>
    <dbReference type="NCBI Taxonomy" id="43137"/>
    <lineage>
        <taxon>Eukaryota</taxon>
        <taxon>Sar</taxon>
        <taxon>Alveolata</taxon>
        <taxon>Ciliophora</taxon>
        <taxon>Intramacronucleata</taxon>
        <taxon>Oligohymenophorea</taxon>
        <taxon>Peniculida</taxon>
        <taxon>Parameciidae</taxon>
        <taxon>Paramecium</taxon>
    </lineage>
</organism>
<sequence length="129" mass="15021">MWALAADYKNDNLKVCLTCNYQKILPLDLSRSFCFYNIIHRQGIIIQCSMYNVKLQYLIGRQQSNPFTRVLGLNKSFPEMLEGSYQYDVSTLQSGISWFFLERSHQLIIQSYSVVSQFPIIQSFLSNNS</sequence>
<dbReference type="Proteomes" id="UP000683925">
    <property type="component" value="Unassembled WGS sequence"/>
</dbReference>
<proteinExistence type="predicted"/>
<evidence type="ECO:0000313" key="1">
    <source>
        <dbReference type="EMBL" id="CAD8184619.1"/>
    </source>
</evidence>
<accession>A0A8S1W9R5</accession>
<dbReference type="AlphaFoldDB" id="A0A8S1W9R5"/>
<gene>
    <name evidence="1" type="ORF">POCTA_138.1.T0830189</name>
</gene>
<protein>
    <submittedName>
        <fullName evidence="1">Uncharacterized protein</fullName>
    </submittedName>
</protein>
<evidence type="ECO:0000313" key="2">
    <source>
        <dbReference type="Proteomes" id="UP000683925"/>
    </source>
</evidence>
<comment type="caution">
    <text evidence="1">The sequence shown here is derived from an EMBL/GenBank/DDBJ whole genome shotgun (WGS) entry which is preliminary data.</text>
</comment>
<keyword evidence="2" id="KW-1185">Reference proteome</keyword>
<reference evidence="1" key="1">
    <citation type="submission" date="2021-01" db="EMBL/GenBank/DDBJ databases">
        <authorList>
            <consortium name="Genoscope - CEA"/>
            <person name="William W."/>
        </authorList>
    </citation>
    <scope>NUCLEOTIDE SEQUENCE</scope>
</reference>